<feature type="transmembrane region" description="Helical" evidence="2">
    <location>
        <begin position="159"/>
        <end position="181"/>
    </location>
</feature>
<reference evidence="4" key="2">
    <citation type="submission" date="2012-08" db="EMBL/GenBank/DDBJ databases">
        <title>Whole-genome sequence of Nocardiopsis alba strain ATCC BAA-2165 associated with honeybees.</title>
        <authorList>
            <person name="Qiao J."/>
            <person name="Chen L."/>
            <person name="Li Y."/>
            <person name="Wang J."/>
            <person name="Zhang W."/>
            <person name="Chen S."/>
        </authorList>
    </citation>
    <scope>NUCLEOTIDE SEQUENCE [LARGE SCALE GENOMIC DNA]</scope>
    <source>
        <strain evidence="4">ATCC BAA-2165 / BE74</strain>
    </source>
</reference>
<dbReference type="EMBL" id="CP003788">
    <property type="protein sequence ID" value="AFR06320.1"/>
    <property type="molecule type" value="Genomic_DNA"/>
</dbReference>
<evidence type="ECO:0000313" key="4">
    <source>
        <dbReference type="Proteomes" id="UP000003779"/>
    </source>
</evidence>
<dbReference type="HOGENOM" id="CLU_1480571_0_0_11"/>
<keyword evidence="2" id="KW-1133">Transmembrane helix</keyword>
<feature type="region of interest" description="Disordered" evidence="1">
    <location>
        <begin position="24"/>
        <end position="52"/>
    </location>
</feature>
<gene>
    <name evidence="3" type="ordered locus">B005_1707</name>
</gene>
<protein>
    <submittedName>
        <fullName evidence="3">Uncharacterized protein</fullName>
    </submittedName>
</protein>
<dbReference type="KEGG" id="nal:B005_1707"/>
<evidence type="ECO:0000256" key="1">
    <source>
        <dbReference type="SAM" id="MobiDB-lite"/>
    </source>
</evidence>
<organism evidence="3 4">
    <name type="scientific">Nocardiopsis alba (strain ATCC BAA-2165 / BE74)</name>
    <dbReference type="NCBI Taxonomy" id="1205910"/>
    <lineage>
        <taxon>Bacteria</taxon>
        <taxon>Bacillati</taxon>
        <taxon>Actinomycetota</taxon>
        <taxon>Actinomycetes</taxon>
        <taxon>Streptosporangiales</taxon>
        <taxon>Nocardiopsidaceae</taxon>
        <taxon>Nocardiopsis</taxon>
    </lineage>
</organism>
<dbReference type="AlphaFoldDB" id="J7L4G0"/>
<dbReference type="Proteomes" id="UP000003779">
    <property type="component" value="Chromosome"/>
</dbReference>
<sequence length="182" mass="20591">MSAETIPLDLRRVLDAPRGRRFNRSSLRLGTRPETRTSGGRATDPLPPLASLGRTPRERAILARMPDTPGLRRRFAQGDLPEWIRRAEFSETRRRQDDVSERTTASRTVRQSTKVAEPEHPGPALRPRREHTLPPPLSRRSDRFRRPAGHRKPRRRIGLLLAGYAFAVLAGAMAQPLIAFLS</sequence>
<feature type="region of interest" description="Disordered" evidence="1">
    <location>
        <begin position="86"/>
        <end position="152"/>
    </location>
</feature>
<evidence type="ECO:0000256" key="2">
    <source>
        <dbReference type="SAM" id="Phobius"/>
    </source>
</evidence>
<keyword evidence="2" id="KW-0812">Transmembrane</keyword>
<name>J7L4G0_NOCAA</name>
<feature type="compositionally biased region" description="Basic and acidic residues" evidence="1">
    <location>
        <begin position="86"/>
        <end position="101"/>
    </location>
</feature>
<keyword evidence="2" id="KW-0472">Membrane</keyword>
<dbReference type="PATRIC" id="fig|1205910.3.peg.1619"/>
<dbReference type="STRING" id="1205910.B005_1707"/>
<proteinExistence type="predicted"/>
<reference evidence="3 4" key="1">
    <citation type="journal article" date="2012" name="J. Bacteriol.">
        <title>Whole-Genome Sequence of Nocardiopsis alba Strain ATCC BAA-2165, Associated with Honeybees.</title>
        <authorList>
            <person name="Qiao J."/>
            <person name="Chen L."/>
            <person name="Li Y."/>
            <person name="Wang J."/>
            <person name="Zhang W."/>
            <person name="Chen S."/>
        </authorList>
    </citation>
    <scope>NUCLEOTIDE SEQUENCE [LARGE SCALE GENOMIC DNA]</scope>
    <source>
        <strain evidence="4">ATCC BAA-2165 / BE74</strain>
    </source>
</reference>
<evidence type="ECO:0000313" key="3">
    <source>
        <dbReference type="EMBL" id="AFR06320.1"/>
    </source>
</evidence>
<feature type="compositionally biased region" description="Polar residues" evidence="1">
    <location>
        <begin position="102"/>
        <end position="114"/>
    </location>
</feature>
<accession>J7L4G0</accession>